<dbReference type="SUPFAM" id="SSF53686">
    <property type="entry name" value="Tryptophan synthase beta subunit-like PLP-dependent enzymes"/>
    <property type="match status" value="1"/>
</dbReference>
<dbReference type="PANTHER" id="PTHR48078:SF6">
    <property type="entry name" value="L-THREONINE DEHYDRATASE CATABOLIC TDCB"/>
    <property type="match status" value="1"/>
</dbReference>
<keyword evidence="2" id="KW-0663">Pyridoxal phosphate</keyword>
<organism evidence="6 7">
    <name type="scientific">Seminavis robusta</name>
    <dbReference type="NCBI Taxonomy" id="568900"/>
    <lineage>
        <taxon>Eukaryota</taxon>
        <taxon>Sar</taxon>
        <taxon>Stramenopiles</taxon>
        <taxon>Ochrophyta</taxon>
        <taxon>Bacillariophyta</taxon>
        <taxon>Bacillariophyceae</taxon>
        <taxon>Bacillariophycidae</taxon>
        <taxon>Naviculales</taxon>
        <taxon>Naviculaceae</taxon>
        <taxon>Seminavis</taxon>
    </lineage>
</organism>
<evidence type="ECO:0000313" key="6">
    <source>
        <dbReference type="EMBL" id="CAB9519392.1"/>
    </source>
</evidence>
<dbReference type="InterPro" id="IPR001926">
    <property type="entry name" value="TrpB-like_PALP"/>
</dbReference>
<feature type="domain" description="Tryptophan synthase beta chain-like PALP" evidence="5">
    <location>
        <begin position="30"/>
        <end position="339"/>
    </location>
</feature>
<sequence>MTSGFASLTTQQLIEDLPTEIEKASTRIASHVLQTPLLESPYLGGGTCRVFLKLESEQVTGSFKARGSLNKILSLPSTGTGTTTLVTSSTGNHAQGFARAVGILEQRGSSDSGSMRGIIYMPETAQPAKINAVRQCYPHIKLEFYGQDCSNTEEYALKMAQEHNNYIYVPPYNDVHVIAGQGTVGLEILEQSSRQAAMIDVVFVCIGGGGLISGVAAYLKAKRPGVKIVGCQPERSPEMYLSVQKGELVYLDNPQPTLSDGSAGGIESGSVTFPICQDLVDDYVLVSEEEIAAAIRWMVDKHHKIIEGAAGVALAAFQKSIQAKPHEYEGKNVAIVICGSNIGTEALTTILTTTPAKGEES</sequence>
<proteinExistence type="predicted"/>
<evidence type="ECO:0000256" key="1">
    <source>
        <dbReference type="ARBA" id="ARBA00001933"/>
    </source>
</evidence>
<keyword evidence="4" id="KW-1133">Transmembrane helix</keyword>
<dbReference type="OrthoDB" id="271064at2759"/>
<evidence type="ECO:0000313" key="7">
    <source>
        <dbReference type="Proteomes" id="UP001153069"/>
    </source>
</evidence>
<keyword evidence="4" id="KW-0472">Membrane</keyword>
<dbReference type="EMBL" id="CAICTM010001011">
    <property type="protein sequence ID" value="CAB9519392.1"/>
    <property type="molecule type" value="Genomic_DNA"/>
</dbReference>
<dbReference type="Proteomes" id="UP001153069">
    <property type="component" value="Unassembled WGS sequence"/>
</dbReference>
<comment type="caution">
    <text evidence="6">The sequence shown here is derived from an EMBL/GenBank/DDBJ whole genome shotgun (WGS) entry which is preliminary data.</text>
</comment>
<dbReference type="GO" id="GO:0003941">
    <property type="term" value="F:L-serine ammonia-lyase activity"/>
    <property type="evidence" value="ECO:0007669"/>
    <property type="project" value="TreeGrafter"/>
</dbReference>
<dbReference type="Gene3D" id="3.40.50.1100">
    <property type="match status" value="2"/>
</dbReference>
<gene>
    <name evidence="6" type="ORF">SEMRO_1013_G231290.1</name>
</gene>
<accession>A0A9N8EDZ4</accession>
<reference evidence="6" key="1">
    <citation type="submission" date="2020-06" db="EMBL/GenBank/DDBJ databases">
        <authorList>
            <consortium name="Plant Systems Biology data submission"/>
        </authorList>
    </citation>
    <scope>NUCLEOTIDE SEQUENCE</scope>
    <source>
        <strain evidence="6">D6</strain>
    </source>
</reference>
<dbReference type="GO" id="GO:0006565">
    <property type="term" value="P:L-serine catabolic process"/>
    <property type="evidence" value="ECO:0007669"/>
    <property type="project" value="TreeGrafter"/>
</dbReference>
<dbReference type="InterPro" id="IPR050147">
    <property type="entry name" value="Ser/Thr_Dehydratase"/>
</dbReference>
<evidence type="ECO:0000259" key="5">
    <source>
        <dbReference type="Pfam" id="PF00291"/>
    </source>
</evidence>
<dbReference type="PANTHER" id="PTHR48078">
    <property type="entry name" value="THREONINE DEHYDRATASE, MITOCHONDRIAL-RELATED"/>
    <property type="match status" value="1"/>
</dbReference>
<protein>
    <submittedName>
        <fullName evidence="6">L-threo-3-hydroxyaspartate ammonia-lyase</fullName>
    </submittedName>
</protein>
<keyword evidence="4" id="KW-0812">Transmembrane</keyword>
<keyword evidence="3" id="KW-0456">Lyase</keyword>
<dbReference type="GO" id="GO:0004794">
    <property type="term" value="F:threonine deaminase activity"/>
    <property type="evidence" value="ECO:0007669"/>
    <property type="project" value="TreeGrafter"/>
</dbReference>
<dbReference type="CDD" id="cd01562">
    <property type="entry name" value="Thr-dehyd"/>
    <property type="match status" value="1"/>
</dbReference>
<evidence type="ECO:0000256" key="4">
    <source>
        <dbReference type="SAM" id="Phobius"/>
    </source>
</evidence>
<keyword evidence="7" id="KW-1185">Reference proteome</keyword>
<comment type="cofactor">
    <cofactor evidence="1">
        <name>pyridoxal 5'-phosphate</name>
        <dbReference type="ChEBI" id="CHEBI:597326"/>
    </cofactor>
</comment>
<feature type="transmembrane region" description="Helical" evidence="4">
    <location>
        <begin position="196"/>
        <end position="219"/>
    </location>
</feature>
<name>A0A9N8EDZ4_9STRA</name>
<dbReference type="Pfam" id="PF00291">
    <property type="entry name" value="PALP"/>
    <property type="match status" value="1"/>
</dbReference>
<evidence type="ECO:0000256" key="2">
    <source>
        <dbReference type="ARBA" id="ARBA00022898"/>
    </source>
</evidence>
<dbReference type="AlphaFoldDB" id="A0A9N8EDZ4"/>
<dbReference type="GO" id="GO:0006567">
    <property type="term" value="P:L-threonine catabolic process"/>
    <property type="evidence" value="ECO:0007669"/>
    <property type="project" value="TreeGrafter"/>
</dbReference>
<dbReference type="GO" id="GO:0009097">
    <property type="term" value="P:isoleucine biosynthetic process"/>
    <property type="evidence" value="ECO:0007669"/>
    <property type="project" value="TreeGrafter"/>
</dbReference>
<dbReference type="InterPro" id="IPR036052">
    <property type="entry name" value="TrpB-like_PALP_sf"/>
</dbReference>
<evidence type="ECO:0000256" key="3">
    <source>
        <dbReference type="ARBA" id="ARBA00023239"/>
    </source>
</evidence>